<comment type="caution">
    <text evidence="2">The sequence shown here is derived from an EMBL/GenBank/DDBJ whole genome shotgun (WGS) entry which is preliminary data.</text>
</comment>
<dbReference type="EMBL" id="NQXA01000012">
    <property type="protein sequence ID" value="PHQ28689.1"/>
    <property type="molecule type" value="Genomic_DNA"/>
</dbReference>
<dbReference type="InterPro" id="IPR017853">
    <property type="entry name" value="GH"/>
</dbReference>
<dbReference type="Proteomes" id="UP000229433">
    <property type="component" value="Unassembled WGS sequence"/>
</dbReference>
<evidence type="ECO:0000259" key="1">
    <source>
        <dbReference type="SMART" id="SM00642"/>
    </source>
</evidence>
<proteinExistence type="predicted"/>
<gene>
    <name evidence="2" type="ORF">CJ305_13935</name>
</gene>
<keyword evidence="2" id="KW-0456">Lyase</keyword>
<dbReference type="Pfam" id="PF00128">
    <property type="entry name" value="Alpha-amylase"/>
    <property type="match status" value="1"/>
</dbReference>
<dbReference type="PANTHER" id="PTHR10357">
    <property type="entry name" value="ALPHA-AMYLASE FAMILY MEMBER"/>
    <property type="match status" value="1"/>
</dbReference>
<dbReference type="AlphaFoldDB" id="A0A2G1VQF6"/>
<dbReference type="PANTHER" id="PTHR10357:SF209">
    <property type="entry name" value="PERIPLASMIC ALPHA-AMYLASE"/>
    <property type="match status" value="1"/>
</dbReference>
<reference evidence="2 3" key="1">
    <citation type="submission" date="2017-08" db="EMBL/GenBank/DDBJ databases">
        <title>The whole genome shortgun sequences of strain Leeuwenhoekiella nanhaiensis G18 from the South China Sea.</title>
        <authorList>
            <person name="Liu Q."/>
        </authorList>
    </citation>
    <scope>NUCLEOTIDE SEQUENCE [LARGE SCALE GENOMIC DNA]</scope>
    <source>
        <strain evidence="2 3">G18</strain>
    </source>
</reference>
<evidence type="ECO:0000313" key="3">
    <source>
        <dbReference type="Proteomes" id="UP000229433"/>
    </source>
</evidence>
<dbReference type="GO" id="GO:0016829">
    <property type="term" value="F:lyase activity"/>
    <property type="evidence" value="ECO:0007669"/>
    <property type="project" value="UniProtKB-KW"/>
</dbReference>
<organism evidence="2 3">
    <name type="scientific">Leeuwenhoekiella nanhaiensis</name>
    <dbReference type="NCBI Taxonomy" id="1655491"/>
    <lineage>
        <taxon>Bacteria</taxon>
        <taxon>Pseudomonadati</taxon>
        <taxon>Bacteroidota</taxon>
        <taxon>Flavobacteriia</taxon>
        <taxon>Flavobacteriales</taxon>
        <taxon>Flavobacteriaceae</taxon>
        <taxon>Leeuwenhoekiella</taxon>
    </lineage>
</organism>
<name>A0A2G1VQF6_9FLAO</name>
<dbReference type="SUPFAM" id="SSF51445">
    <property type="entry name" value="(Trans)glycosidases"/>
    <property type="match status" value="1"/>
</dbReference>
<dbReference type="OrthoDB" id="9805159at2"/>
<dbReference type="Gene3D" id="3.20.20.80">
    <property type="entry name" value="Glycosidases"/>
    <property type="match status" value="1"/>
</dbReference>
<dbReference type="InterPro" id="IPR006047">
    <property type="entry name" value="GH13_cat_dom"/>
</dbReference>
<sequence length="555" mass="63007">MRKLSIYLICGFWLCISCKNETAPAEPEAHSETADTFVWEAANLYFLLTDRFHNGNTANDLNLSRDAETGVLRGFEGGDLAGITQKIEEGYFTDLGINAIWFTPVVEQIHGAVDEGTGNTYAYHGYWAKDWTALDPNFGTYEELETLIKTAHAKDIRIVMDVVLNHTGPVTDDDPFWGESWAIQKPQCTYQGYETTVPCTLVANLPDIKTASTEEVELPEFLVEKWKKEGRYETEIQELENYFTTNNLPRTPRNYLIKWLTDYVRELGIDAFRVDTVKHVDESAWADLRTQADLAFADWKEKNPNEVLDDNTFFMLGEVYGYGIGGGRDYNFGDKTVDYFANGFDNLINFQFKYDAKGDYETMFKDYDSILHHSLEGKSILNYATSHDDGDPFDKDRIKAYETGTKLLLTPGLSQVYYGDEIARPLIIEGAQGDANLRGNMPWSLLDSTETKQVLTHWQRLGRFRRDHPAVGAGRHEMLQQEPYVFSRTFDKDDLKDTVVIGLDLPKGEKSIPVAKLFAEGSTLKDTYSNTEVPVQNGMVKLNTPETIVLLEKTK</sequence>
<dbReference type="RefSeq" id="WP_099646981.1">
    <property type="nucleotide sequence ID" value="NZ_KZ319294.1"/>
</dbReference>
<dbReference type="SMART" id="SM00642">
    <property type="entry name" value="Aamy"/>
    <property type="match status" value="1"/>
</dbReference>
<accession>A0A2G1VQF6</accession>
<keyword evidence="3" id="KW-1185">Reference proteome</keyword>
<dbReference type="GO" id="GO:0005975">
    <property type="term" value="P:carbohydrate metabolic process"/>
    <property type="evidence" value="ECO:0007669"/>
    <property type="project" value="InterPro"/>
</dbReference>
<protein>
    <submittedName>
        <fullName evidence="2">Alpha-amlyase</fullName>
    </submittedName>
</protein>
<evidence type="ECO:0000313" key="2">
    <source>
        <dbReference type="EMBL" id="PHQ28689.1"/>
    </source>
</evidence>
<feature type="domain" description="Glycosyl hydrolase family 13 catalytic" evidence="1">
    <location>
        <begin position="46"/>
        <end position="465"/>
    </location>
</feature>